<gene>
    <name evidence="2" type="ORF">ADN01_15135</name>
</gene>
<dbReference type="Proteomes" id="UP000050501">
    <property type="component" value="Unassembled WGS sequence"/>
</dbReference>
<proteinExistence type="predicted"/>
<dbReference type="RefSeq" id="WP_075071260.1">
    <property type="nucleotide sequence ID" value="NZ_LGCM01000056.1"/>
</dbReference>
<dbReference type="PROSITE" id="PS51733">
    <property type="entry name" value="BPL_LPL_CATALYTIC"/>
    <property type="match status" value="1"/>
</dbReference>
<protein>
    <recommendedName>
        <fullName evidence="1">BPL/LPL catalytic domain-containing protein</fullName>
    </recommendedName>
</protein>
<dbReference type="EMBL" id="LGCM01000056">
    <property type="protein sequence ID" value="KPL78364.1"/>
    <property type="molecule type" value="Genomic_DNA"/>
</dbReference>
<dbReference type="PANTHER" id="PTHR43679">
    <property type="entry name" value="OCTANOYLTRANSFERASE LIPM-RELATED"/>
    <property type="match status" value="1"/>
</dbReference>
<reference evidence="2 3" key="1">
    <citation type="submission" date="2015-07" db="EMBL/GenBank/DDBJ databases">
        <title>Genome sequence of Levilinea saccharolytica DSM 16555.</title>
        <authorList>
            <person name="Hemp J."/>
            <person name="Ward L.M."/>
            <person name="Pace L.A."/>
            <person name="Fischer W.W."/>
        </authorList>
    </citation>
    <scope>NUCLEOTIDE SEQUENCE [LARGE SCALE GENOMIC DNA]</scope>
    <source>
        <strain evidence="2 3">KIBI-1</strain>
    </source>
</reference>
<dbReference type="STRING" id="229921.ADN01_15135"/>
<dbReference type="SUPFAM" id="SSF55681">
    <property type="entry name" value="Class II aaRS and biotin synthetases"/>
    <property type="match status" value="1"/>
</dbReference>
<dbReference type="PATRIC" id="fig|229921.5.peg.3177"/>
<dbReference type="Pfam" id="PF21948">
    <property type="entry name" value="LplA-B_cat"/>
    <property type="match status" value="1"/>
</dbReference>
<dbReference type="PANTHER" id="PTHR43679:SF2">
    <property type="entry name" value="OCTANOYL-[GCVH]:PROTEIN N-OCTANOYLTRANSFERASE"/>
    <property type="match status" value="1"/>
</dbReference>
<name>A0A0P6XTF0_9CHLR</name>
<comment type="caution">
    <text evidence="2">The sequence shown here is derived from an EMBL/GenBank/DDBJ whole genome shotgun (WGS) entry which is preliminary data.</text>
</comment>
<evidence type="ECO:0000259" key="1">
    <source>
        <dbReference type="PROSITE" id="PS51733"/>
    </source>
</evidence>
<keyword evidence="3" id="KW-1185">Reference proteome</keyword>
<dbReference type="InterPro" id="IPR050664">
    <property type="entry name" value="Octanoyltrans_LipM/LipL"/>
</dbReference>
<dbReference type="AlphaFoldDB" id="A0A0P6XTF0"/>
<organism evidence="2 3">
    <name type="scientific">Levilinea saccharolytica</name>
    <dbReference type="NCBI Taxonomy" id="229921"/>
    <lineage>
        <taxon>Bacteria</taxon>
        <taxon>Bacillati</taxon>
        <taxon>Chloroflexota</taxon>
        <taxon>Anaerolineae</taxon>
        <taxon>Anaerolineales</taxon>
        <taxon>Anaerolineaceae</taxon>
        <taxon>Levilinea</taxon>
    </lineage>
</organism>
<feature type="domain" description="BPL/LPL catalytic" evidence="1">
    <location>
        <begin position="33"/>
        <end position="243"/>
    </location>
</feature>
<accession>A0A0P6XTF0</accession>
<sequence>MQPANWRLVLSPPLSGALNMAVDEAVLESVGQGLSLPTLRLYAWDPPCLSLGYAQPGSDLDLPALQQRGWQFVRRPTGGRAILHTDELTYAVIAPPDEPRVAGSVLESYQRLSMALLRALQLLGAQPHAEEKSPAPNPSGPGPVCFEVPSNFEITVEGKKLVGSAQARRKEGVLQHGSLPLVGDLTRITQGLAFPDEAARARAAERLLQRATTLEAVLHRRVSWDEAAQAFQEAFSQTLGLSFQPDALSPHEWARAQTLSAEKYSDPAWLLRPLSAPKPTA</sequence>
<evidence type="ECO:0000313" key="2">
    <source>
        <dbReference type="EMBL" id="KPL78364.1"/>
    </source>
</evidence>
<evidence type="ECO:0000313" key="3">
    <source>
        <dbReference type="Proteomes" id="UP000050501"/>
    </source>
</evidence>
<dbReference type="InterPro" id="IPR004143">
    <property type="entry name" value="BPL_LPL_catalytic"/>
</dbReference>
<dbReference type="OrthoDB" id="9774653at2"/>
<dbReference type="CDD" id="cd16443">
    <property type="entry name" value="LplA"/>
    <property type="match status" value="1"/>
</dbReference>
<dbReference type="Gene3D" id="3.30.930.10">
    <property type="entry name" value="Bira Bifunctional Protein, Domain 2"/>
    <property type="match status" value="1"/>
</dbReference>
<dbReference type="InterPro" id="IPR045864">
    <property type="entry name" value="aa-tRNA-synth_II/BPL/LPL"/>
</dbReference>